<dbReference type="InterPro" id="IPR000073">
    <property type="entry name" value="AB_hydrolase_1"/>
</dbReference>
<evidence type="ECO:0000313" key="2">
    <source>
        <dbReference type="EMBL" id="WOL00843.1"/>
    </source>
</evidence>
<gene>
    <name evidence="2" type="ORF">Cni_G09556</name>
</gene>
<dbReference type="EMBL" id="CP136892">
    <property type="protein sequence ID" value="WOL00843.1"/>
    <property type="molecule type" value="Genomic_DNA"/>
</dbReference>
<dbReference type="FunFam" id="3.40.50.1820:FF:000270">
    <property type="entry name" value="Alpha/beta-Hydrolases superfamily protein"/>
    <property type="match status" value="1"/>
</dbReference>
<dbReference type="Proteomes" id="UP001327560">
    <property type="component" value="Chromosome 3"/>
</dbReference>
<keyword evidence="3" id="KW-1185">Reference proteome</keyword>
<dbReference type="PANTHER" id="PTHR45763:SF51">
    <property type="entry name" value="ALPHA_BETA-HYDROLASES SUPERFAMILY PROTEIN"/>
    <property type="match status" value="1"/>
</dbReference>
<proteinExistence type="predicted"/>
<accession>A0AAQ3K2Q3</accession>
<dbReference type="Pfam" id="PF00561">
    <property type="entry name" value="Abhydrolase_1"/>
    <property type="match status" value="1"/>
</dbReference>
<dbReference type="AlphaFoldDB" id="A0AAQ3K2Q3"/>
<dbReference type="PANTHER" id="PTHR45763">
    <property type="entry name" value="HYDROLASE, ALPHA/BETA FOLD FAMILY PROTEIN, EXPRESSED-RELATED"/>
    <property type="match status" value="1"/>
</dbReference>
<organism evidence="2 3">
    <name type="scientific">Canna indica</name>
    <name type="common">Indian-shot</name>
    <dbReference type="NCBI Taxonomy" id="4628"/>
    <lineage>
        <taxon>Eukaryota</taxon>
        <taxon>Viridiplantae</taxon>
        <taxon>Streptophyta</taxon>
        <taxon>Embryophyta</taxon>
        <taxon>Tracheophyta</taxon>
        <taxon>Spermatophyta</taxon>
        <taxon>Magnoliopsida</taxon>
        <taxon>Liliopsida</taxon>
        <taxon>Zingiberales</taxon>
        <taxon>Cannaceae</taxon>
        <taxon>Canna</taxon>
    </lineage>
</organism>
<dbReference type="Gene3D" id="3.40.50.1820">
    <property type="entry name" value="alpha/beta hydrolase"/>
    <property type="match status" value="1"/>
</dbReference>
<name>A0AAQ3K2Q3_9LILI</name>
<protein>
    <recommendedName>
        <fullName evidence="1">AB hydrolase-1 domain-containing protein</fullName>
    </recommendedName>
</protein>
<dbReference type="SUPFAM" id="SSF53474">
    <property type="entry name" value="alpha/beta-Hydrolases"/>
    <property type="match status" value="1"/>
</dbReference>
<evidence type="ECO:0000259" key="1">
    <source>
        <dbReference type="Pfam" id="PF00561"/>
    </source>
</evidence>
<sequence length="398" mass="44194">MAGVARTVFAAAARAHTRKKTDGGSSFLPRGLILFSCFGVSNSSPFNSMLASGGSSGMVKKLSIVLLIGLIAWSYQAIQPPPPQICGTPGGPPVTASRIKLKDGRHLAYRENGVLKENAKYKIVFIHAFHACRYDVLPVSPALAEELGIYILSFDRAGYGESDPNPKMTEKSIALDVEELADQLELGPKFYIIGFSLGGAFSWPCLKYIPHRLAGAAILAPVANFWWHGFPSNLSREAYNLQFPQDKWAVGVAHYAPWLTYWWNTQKLFPGSSVIVHRIDGFSAEDIKLLSKLSSREKFLAQIKQQGVYETLHRDMIVGFGHWEFSPLELDNLFPNNEGSVHLWHGAEDRIVPVMLSRYITQKLPWIHYHELPNAGHLFPYSEGMGDIIVKSLLLSNS</sequence>
<feature type="domain" description="AB hydrolase-1" evidence="1">
    <location>
        <begin position="123"/>
        <end position="379"/>
    </location>
</feature>
<reference evidence="2 3" key="1">
    <citation type="submission" date="2023-10" db="EMBL/GenBank/DDBJ databases">
        <title>Chromosome-scale genome assembly provides insights into flower coloration mechanisms of Canna indica.</title>
        <authorList>
            <person name="Li C."/>
        </authorList>
    </citation>
    <scope>NUCLEOTIDE SEQUENCE [LARGE SCALE GENOMIC DNA]</scope>
    <source>
        <tissue evidence="2">Flower</tissue>
    </source>
</reference>
<dbReference type="InterPro" id="IPR029058">
    <property type="entry name" value="AB_hydrolase_fold"/>
</dbReference>
<evidence type="ECO:0000313" key="3">
    <source>
        <dbReference type="Proteomes" id="UP001327560"/>
    </source>
</evidence>